<dbReference type="RefSeq" id="WP_163631621.1">
    <property type="nucleotide sequence ID" value="NZ_JAAAMI010000001.1"/>
</dbReference>
<reference evidence="4 5" key="1">
    <citation type="submission" date="2020-01" db="EMBL/GenBank/DDBJ databases">
        <title>Muricauda sediminis sp.nov. 40Bstr401.</title>
        <authorList>
            <person name="Xue Z."/>
            <person name="Zhu S."/>
            <person name="Ren N."/>
            <person name="Chen T."/>
            <person name="Chen X."/>
            <person name="Chen J."/>
            <person name="Yang J."/>
        </authorList>
    </citation>
    <scope>NUCLEOTIDE SEQUENCE [LARGE SCALE GENOMIC DNA]</scope>
    <source>
        <strain evidence="4 5">40Bstr401</strain>
    </source>
</reference>
<dbReference type="Pfam" id="PF14129">
    <property type="entry name" value="DUF4296"/>
    <property type="match status" value="1"/>
</dbReference>
<dbReference type="EMBL" id="JAAAMI010000001">
    <property type="protein sequence ID" value="NDV41749.1"/>
    <property type="molecule type" value="Genomic_DNA"/>
</dbReference>
<gene>
    <name evidence="4" type="ORF">GTK07_00310</name>
</gene>
<evidence type="ECO:0000256" key="2">
    <source>
        <dbReference type="SAM" id="SignalP"/>
    </source>
</evidence>
<feature type="signal peptide" evidence="2">
    <location>
        <begin position="1"/>
        <end position="18"/>
    </location>
</feature>
<comment type="caution">
    <text evidence="4">The sequence shown here is derived from an EMBL/GenBank/DDBJ whole genome shotgun (WGS) entry which is preliminary data.</text>
</comment>
<dbReference type="InterPro" id="IPR025381">
    <property type="entry name" value="DUF4296"/>
</dbReference>
<evidence type="ECO:0000313" key="5">
    <source>
        <dbReference type="Proteomes" id="UP000468707"/>
    </source>
</evidence>
<name>A0A6I5KPY7_9FLAO</name>
<sequence length="152" mass="17162">MKRIATTLLVLFLVSACAEKVIEEPENLIPKDKMSDILHDLAVLNATKASAENSFKESGIDIMEFLYKKYDIDSTQFSQSDLYYASIPLEYQSLYETVKKKLDNQAQIMEDSAKARNDSVRKASEAKKAKEIKMDSTDIGNKEIKKVVTTDP</sequence>
<accession>A0A6I5KPY7</accession>
<feature type="chain" id="PRO_5026112099" evidence="2">
    <location>
        <begin position="19"/>
        <end position="152"/>
    </location>
</feature>
<protein>
    <submittedName>
        <fullName evidence="4">DUF4296 domain-containing protein</fullName>
    </submittedName>
</protein>
<evidence type="ECO:0000256" key="1">
    <source>
        <dbReference type="SAM" id="MobiDB-lite"/>
    </source>
</evidence>
<dbReference type="AlphaFoldDB" id="A0A6I5KPY7"/>
<proteinExistence type="predicted"/>
<dbReference type="PROSITE" id="PS51257">
    <property type="entry name" value="PROKAR_LIPOPROTEIN"/>
    <property type="match status" value="1"/>
</dbReference>
<evidence type="ECO:0000259" key="3">
    <source>
        <dbReference type="Pfam" id="PF14129"/>
    </source>
</evidence>
<keyword evidence="5" id="KW-1185">Reference proteome</keyword>
<evidence type="ECO:0000313" key="4">
    <source>
        <dbReference type="EMBL" id="NDV41749.1"/>
    </source>
</evidence>
<keyword evidence="2" id="KW-0732">Signal</keyword>
<feature type="region of interest" description="Disordered" evidence="1">
    <location>
        <begin position="112"/>
        <end position="131"/>
    </location>
</feature>
<organism evidence="4 5">
    <name type="scientific">Flagellimonas sediminis</name>
    <dbReference type="NCBI Taxonomy" id="2696468"/>
    <lineage>
        <taxon>Bacteria</taxon>
        <taxon>Pseudomonadati</taxon>
        <taxon>Bacteroidota</taxon>
        <taxon>Flavobacteriia</taxon>
        <taxon>Flavobacteriales</taxon>
        <taxon>Flavobacteriaceae</taxon>
        <taxon>Flagellimonas</taxon>
    </lineage>
</organism>
<feature type="domain" description="DUF4296" evidence="3">
    <location>
        <begin position="25"/>
        <end position="106"/>
    </location>
</feature>
<dbReference type="Proteomes" id="UP000468707">
    <property type="component" value="Unassembled WGS sequence"/>
</dbReference>